<dbReference type="EMBL" id="CATQJL010000223">
    <property type="protein sequence ID" value="CAJ0600368.1"/>
    <property type="molecule type" value="Genomic_DNA"/>
</dbReference>
<evidence type="ECO:0000256" key="1">
    <source>
        <dbReference type="SAM" id="MobiDB-lite"/>
    </source>
</evidence>
<organism evidence="2 3">
    <name type="scientific">Cylicocyclus nassatus</name>
    <name type="common">Nematode worm</name>
    <dbReference type="NCBI Taxonomy" id="53992"/>
    <lineage>
        <taxon>Eukaryota</taxon>
        <taxon>Metazoa</taxon>
        <taxon>Ecdysozoa</taxon>
        <taxon>Nematoda</taxon>
        <taxon>Chromadorea</taxon>
        <taxon>Rhabditida</taxon>
        <taxon>Rhabditina</taxon>
        <taxon>Rhabditomorpha</taxon>
        <taxon>Strongyloidea</taxon>
        <taxon>Strongylidae</taxon>
        <taxon>Cylicocyclus</taxon>
    </lineage>
</organism>
<dbReference type="AlphaFoldDB" id="A0AA36GYF9"/>
<protein>
    <submittedName>
        <fullName evidence="2">Uncharacterized protein</fullName>
    </submittedName>
</protein>
<gene>
    <name evidence="2" type="ORF">CYNAS_LOCUS12351</name>
</gene>
<evidence type="ECO:0000313" key="2">
    <source>
        <dbReference type="EMBL" id="CAJ0600368.1"/>
    </source>
</evidence>
<reference evidence="2" key="1">
    <citation type="submission" date="2023-07" db="EMBL/GenBank/DDBJ databases">
        <authorList>
            <consortium name="CYATHOMIX"/>
        </authorList>
    </citation>
    <scope>NUCLEOTIDE SEQUENCE</scope>
    <source>
        <strain evidence="2">N/A</strain>
    </source>
</reference>
<name>A0AA36GYF9_CYLNA</name>
<accession>A0AA36GYF9</accession>
<sequence>MHLGRSAGGRSFNRSPRRTTGPYSDVNRESYREINREKEIPRRCLVIKRNHPEPGVERTELRLVTYQKSGTRLDQAHILMDAARYLQERADDADYEDTRRSRTYSRCYSSTRSSGGESGRSGQYGDERSGSSYRTSDVTGETKKAAQLADRKKLRETLENLVTYFARRADETGDREWSVITGIAERLLFDISECIQTEQPLSHDMITRIRGLKKLARQATIKASGGEAAS</sequence>
<feature type="region of interest" description="Disordered" evidence="1">
    <location>
        <begin position="92"/>
        <end position="148"/>
    </location>
</feature>
<keyword evidence="3" id="KW-1185">Reference proteome</keyword>
<feature type="region of interest" description="Disordered" evidence="1">
    <location>
        <begin position="1"/>
        <end position="30"/>
    </location>
</feature>
<feature type="compositionally biased region" description="Polar residues" evidence="1">
    <location>
        <begin position="130"/>
        <end position="139"/>
    </location>
</feature>
<dbReference type="Proteomes" id="UP001176961">
    <property type="component" value="Unassembled WGS sequence"/>
</dbReference>
<comment type="caution">
    <text evidence="2">The sequence shown here is derived from an EMBL/GenBank/DDBJ whole genome shotgun (WGS) entry which is preliminary data.</text>
</comment>
<proteinExistence type="predicted"/>
<feature type="compositionally biased region" description="Low complexity" evidence="1">
    <location>
        <begin position="104"/>
        <end position="115"/>
    </location>
</feature>
<evidence type="ECO:0000313" key="3">
    <source>
        <dbReference type="Proteomes" id="UP001176961"/>
    </source>
</evidence>